<dbReference type="STRING" id="146020.RMCB_5088"/>
<dbReference type="PANTHER" id="PTHR34846:SF5">
    <property type="entry name" value="CARBOXYMUCONOLACTONE DECARBOXYLASE-LIKE DOMAIN-CONTAINING PROTEIN"/>
    <property type="match status" value="1"/>
</dbReference>
<sequence length="186" mass="20541">MLTPLPAEDWDDHAREALAGTVPPERRNADDVGNALATLVRHPELAGRFLPFNTYLQKSSRLPERIRELVILRTAHHHGCGYEWGHHAVIARRLGLTDEDITAAQSGFAADEFDQVVLHAVDELHSGSRIGPDTWTALGERLDDQQRMDLMFTVGGYGTLALALNTFDVQLEADAGSEALYTEIDS</sequence>
<protein>
    <submittedName>
        <fullName evidence="2">Carboxymuconolactone decarboxylase</fullName>
    </submittedName>
</protein>
<dbReference type="RefSeq" id="WP_062830971.1">
    <property type="nucleotide sequence ID" value="NZ_BCSX01000044.1"/>
</dbReference>
<keyword evidence="3" id="KW-1185">Reference proteome</keyword>
<proteinExistence type="predicted"/>
<reference evidence="3" key="1">
    <citation type="journal article" date="2016" name="Genome Announc.">
        <title>Draft Genome Sequences of Five Rapidly Growing Mycobacterium Species, M. thermoresistibile, M. fortuitum subsp. acetamidolyticum, M. canariasense, M. brisbanense, and M. novocastrense.</title>
        <authorList>
            <person name="Katahira K."/>
            <person name="Ogura Y."/>
            <person name="Gotoh Y."/>
            <person name="Hayashi T."/>
        </authorList>
    </citation>
    <scope>NUCLEOTIDE SEQUENCE [LARGE SCALE GENOMIC DNA]</scope>
    <source>
        <strain evidence="3">JCM15654</strain>
    </source>
</reference>
<comment type="caution">
    <text evidence="2">The sequence shown here is derived from an EMBL/GenBank/DDBJ whole genome shotgun (WGS) entry which is preliminary data.</text>
</comment>
<dbReference type="SUPFAM" id="SSF69118">
    <property type="entry name" value="AhpD-like"/>
    <property type="match status" value="1"/>
</dbReference>
<organism evidence="2 3">
    <name type="scientific">Mycolicibacterium brisbanense</name>
    <dbReference type="NCBI Taxonomy" id="146020"/>
    <lineage>
        <taxon>Bacteria</taxon>
        <taxon>Bacillati</taxon>
        <taxon>Actinomycetota</taxon>
        <taxon>Actinomycetes</taxon>
        <taxon>Mycobacteriales</taxon>
        <taxon>Mycobacteriaceae</taxon>
        <taxon>Mycolicibacterium</taxon>
    </lineage>
</organism>
<dbReference type="Proteomes" id="UP000069620">
    <property type="component" value="Unassembled WGS sequence"/>
</dbReference>
<gene>
    <name evidence="2" type="ORF">RMCB_5088</name>
</gene>
<dbReference type="GO" id="GO:0051920">
    <property type="term" value="F:peroxiredoxin activity"/>
    <property type="evidence" value="ECO:0007669"/>
    <property type="project" value="InterPro"/>
</dbReference>
<dbReference type="AlphaFoldDB" id="A0A117I724"/>
<feature type="domain" description="Carboxymuconolactone decarboxylase-like" evidence="1">
    <location>
        <begin position="43"/>
        <end position="121"/>
    </location>
</feature>
<name>A0A117I724_9MYCO</name>
<dbReference type="InterPro" id="IPR029032">
    <property type="entry name" value="AhpD-like"/>
</dbReference>
<dbReference type="InterPro" id="IPR003779">
    <property type="entry name" value="CMD-like"/>
</dbReference>
<dbReference type="EMBL" id="BCSX01000044">
    <property type="protein sequence ID" value="GAS90992.1"/>
    <property type="molecule type" value="Genomic_DNA"/>
</dbReference>
<dbReference type="PANTHER" id="PTHR34846">
    <property type="entry name" value="4-CARBOXYMUCONOLACTONE DECARBOXYLASE FAMILY PROTEIN (AFU_ORTHOLOGUE AFUA_6G11590)"/>
    <property type="match status" value="1"/>
</dbReference>
<dbReference type="Pfam" id="PF02627">
    <property type="entry name" value="CMD"/>
    <property type="match status" value="1"/>
</dbReference>
<reference evidence="3" key="2">
    <citation type="submission" date="2016-02" db="EMBL/GenBank/DDBJ databases">
        <title>Draft genome sequence of five rapidly growing Mycobacterium species.</title>
        <authorList>
            <person name="Katahira K."/>
            <person name="Gotou Y."/>
            <person name="Iida K."/>
            <person name="Ogura Y."/>
            <person name="Hayashi T."/>
        </authorList>
    </citation>
    <scope>NUCLEOTIDE SEQUENCE [LARGE SCALE GENOMIC DNA]</scope>
    <source>
        <strain evidence="3">JCM15654</strain>
    </source>
</reference>
<accession>A0A117I724</accession>
<evidence type="ECO:0000313" key="3">
    <source>
        <dbReference type="Proteomes" id="UP000069620"/>
    </source>
</evidence>
<dbReference type="OrthoDB" id="4704294at2"/>
<dbReference type="Gene3D" id="1.20.1290.10">
    <property type="entry name" value="AhpD-like"/>
    <property type="match status" value="1"/>
</dbReference>
<evidence type="ECO:0000313" key="2">
    <source>
        <dbReference type="EMBL" id="GAS90992.1"/>
    </source>
</evidence>
<evidence type="ECO:0000259" key="1">
    <source>
        <dbReference type="Pfam" id="PF02627"/>
    </source>
</evidence>